<dbReference type="GO" id="GO:0016491">
    <property type="term" value="F:oxidoreductase activity"/>
    <property type="evidence" value="ECO:0007669"/>
    <property type="project" value="UniProtKB-KW"/>
</dbReference>
<dbReference type="PRINTS" id="PR00081">
    <property type="entry name" value="GDHRDH"/>
</dbReference>
<dbReference type="InterPro" id="IPR036291">
    <property type="entry name" value="NAD(P)-bd_dom_sf"/>
</dbReference>
<evidence type="ECO:0000256" key="4">
    <source>
        <dbReference type="ARBA" id="ARBA00037096"/>
    </source>
</evidence>
<comment type="similarity">
    <text evidence="1">Belongs to the short-chain dehydrogenases/reductases (SDR) family.</text>
</comment>
<dbReference type="SUPFAM" id="SSF51735">
    <property type="entry name" value="NAD(P)-binding Rossmann-fold domains"/>
    <property type="match status" value="1"/>
</dbReference>
<proteinExistence type="inferred from homology"/>
<sequence>MFLQQTSWQNVFFLPLPSMAFEVPFFLREIFNKPTENLVIAVIPLLFALYRLRSKPPRRVLKVPHTQERVLILGASSGIGRSVARQYSSRGARVCVVGRRAALLDEVVQECRNARPVKDCEGDVFSVAADFSSPEDMVLVRSVIDDTWGGLDTLVVAAGVSALQPLLTVAGSEAVKGTALAETTKEGIQRAVDVSLAAIRGNYTGPLVAAVTFIPTLENTSAAPSIVLVNSLASVIPAPTRTLYASTKASSLVLYQALSIEHPRIAFTHFMPYTVEGDFRASAVDSGPVRERDPSKTGLKREDVAARCIRAADAAEKAVFMPGWMRFAHLLYWAWPSFIEKKARKKYNFEI</sequence>
<accession>A0A8H5AYS8</accession>
<dbReference type="PANTHER" id="PTHR44196">
    <property type="entry name" value="DEHYDROGENASE/REDUCTASE SDR FAMILY MEMBER 7B"/>
    <property type="match status" value="1"/>
</dbReference>
<protein>
    <recommendedName>
        <fullName evidence="7">NAD(P)-binding protein</fullName>
    </recommendedName>
</protein>
<evidence type="ECO:0000313" key="6">
    <source>
        <dbReference type="Proteomes" id="UP000567179"/>
    </source>
</evidence>
<dbReference type="GO" id="GO:0016020">
    <property type="term" value="C:membrane"/>
    <property type="evidence" value="ECO:0007669"/>
    <property type="project" value="TreeGrafter"/>
</dbReference>
<keyword evidence="3" id="KW-0560">Oxidoreductase</keyword>
<keyword evidence="2" id="KW-0521">NADP</keyword>
<evidence type="ECO:0008006" key="7">
    <source>
        <dbReference type="Google" id="ProtNLM"/>
    </source>
</evidence>
<comment type="caution">
    <text evidence="5">The sequence shown here is derived from an EMBL/GenBank/DDBJ whole genome shotgun (WGS) entry which is preliminary data.</text>
</comment>
<dbReference type="Pfam" id="PF00106">
    <property type="entry name" value="adh_short"/>
    <property type="match status" value="1"/>
</dbReference>
<dbReference type="Gene3D" id="3.40.50.720">
    <property type="entry name" value="NAD(P)-binding Rossmann-like Domain"/>
    <property type="match status" value="1"/>
</dbReference>
<evidence type="ECO:0000256" key="2">
    <source>
        <dbReference type="ARBA" id="ARBA00022857"/>
    </source>
</evidence>
<gene>
    <name evidence="5" type="ORF">D9619_003707</name>
</gene>
<dbReference type="EMBL" id="JAACJJ010000056">
    <property type="protein sequence ID" value="KAF5313156.1"/>
    <property type="molecule type" value="Genomic_DNA"/>
</dbReference>
<keyword evidence="6" id="KW-1185">Reference proteome</keyword>
<dbReference type="AlphaFoldDB" id="A0A8H5AYS8"/>
<evidence type="ECO:0000313" key="5">
    <source>
        <dbReference type="EMBL" id="KAF5313156.1"/>
    </source>
</evidence>
<name>A0A8H5AYS8_9AGAR</name>
<comment type="function">
    <text evidence="4">Putative oxidoreductase.</text>
</comment>
<dbReference type="Proteomes" id="UP000567179">
    <property type="component" value="Unassembled WGS sequence"/>
</dbReference>
<dbReference type="InterPro" id="IPR020904">
    <property type="entry name" value="Sc_DH/Rdtase_CS"/>
</dbReference>
<organism evidence="5 6">
    <name type="scientific">Psilocybe cf. subviscida</name>
    <dbReference type="NCBI Taxonomy" id="2480587"/>
    <lineage>
        <taxon>Eukaryota</taxon>
        <taxon>Fungi</taxon>
        <taxon>Dikarya</taxon>
        <taxon>Basidiomycota</taxon>
        <taxon>Agaricomycotina</taxon>
        <taxon>Agaricomycetes</taxon>
        <taxon>Agaricomycetidae</taxon>
        <taxon>Agaricales</taxon>
        <taxon>Agaricineae</taxon>
        <taxon>Strophariaceae</taxon>
        <taxon>Psilocybe</taxon>
    </lineage>
</organism>
<dbReference type="InterPro" id="IPR002347">
    <property type="entry name" value="SDR_fam"/>
</dbReference>
<reference evidence="5 6" key="1">
    <citation type="journal article" date="2020" name="ISME J.">
        <title>Uncovering the hidden diversity of litter-decomposition mechanisms in mushroom-forming fungi.</title>
        <authorList>
            <person name="Floudas D."/>
            <person name="Bentzer J."/>
            <person name="Ahren D."/>
            <person name="Johansson T."/>
            <person name="Persson P."/>
            <person name="Tunlid A."/>
        </authorList>
    </citation>
    <scope>NUCLEOTIDE SEQUENCE [LARGE SCALE GENOMIC DNA]</scope>
    <source>
        <strain evidence="5 6">CBS 101986</strain>
    </source>
</reference>
<evidence type="ECO:0000256" key="1">
    <source>
        <dbReference type="ARBA" id="ARBA00006484"/>
    </source>
</evidence>
<evidence type="ECO:0000256" key="3">
    <source>
        <dbReference type="ARBA" id="ARBA00023002"/>
    </source>
</evidence>
<dbReference type="PROSITE" id="PS00061">
    <property type="entry name" value="ADH_SHORT"/>
    <property type="match status" value="1"/>
</dbReference>
<dbReference type="PANTHER" id="PTHR44196:SF1">
    <property type="entry name" value="DEHYDROGENASE_REDUCTASE SDR FAMILY MEMBER 7B"/>
    <property type="match status" value="1"/>
</dbReference>